<dbReference type="KEGG" id="vg:80018910"/>
<dbReference type="Proteomes" id="UP001060355">
    <property type="component" value="Segment"/>
</dbReference>
<proteinExistence type="predicted"/>
<dbReference type="EMBL" id="ON456347">
    <property type="protein sequence ID" value="UTN92927.1"/>
    <property type="molecule type" value="Genomic_DNA"/>
</dbReference>
<evidence type="ECO:0000313" key="1">
    <source>
        <dbReference type="EMBL" id="UTN92927.1"/>
    </source>
</evidence>
<name>A0A9E7NIZ2_9CAUD</name>
<dbReference type="GeneID" id="80018910"/>
<organism evidence="1 2">
    <name type="scientific">Gordonia phage Finkle</name>
    <dbReference type="NCBI Taxonomy" id="2926099"/>
    <lineage>
        <taxon>Viruses</taxon>
        <taxon>Duplodnaviria</taxon>
        <taxon>Heunggongvirae</taxon>
        <taxon>Uroviricota</taxon>
        <taxon>Caudoviricetes</taxon>
        <taxon>Finkelvirus</taxon>
        <taxon>Finkelvirus finkel</taxon>
    </lineage>
</organism>
<protein>
    <submittedName>
        <fullName evidence="1">Head-to-tail adaptor</fullName>
    </submittedName>
</protein>
<sequence>MSTTPAPFLTVEEFAALWRPMKDDAEKSWAELLLVAASAWIRERKPNIADDDPAAKIVVTSVVKSALLPGDWQGYRSWTRTVDDATTAAVLANPGAHLDFDAAGAFSLLGISLNPLPVGHFAPNDWE</sequence>
<accession>A0A9E7NIZ2</accession>
<evidence type="ECO:0000313" key="2">
    <source>
        <dbReference type="Proteomes" id="UP001060355"/>
    </source>
</evidence>
<gene>
    <name evidence="1" type="primary">8</name>
    <name evidence="1" type="ORF">SEA_FINKLE_8</name>
</gene>
<reference evidence="1" key="1">
    <citation type="submission" date="2022-05" db="EMBL/GenBank/DDBJ databases">
        <authorList>
            <person name="Ashby S."/>
            <person name="Bressette G."/>
            <person name="Brown S."/>
            <person name="Charles S."/>
            <person name="Neely M.N."/>
            <person name="Molloy S.D."/>
            <person name="Garlena R.A."/>
            <person name="Russell D.A."/>
            <person name="Jacobs-Sera D."/>
            <person name="Hatfull G.F."/>
        </authorList>
    </citation>
    <scope>NUCLEOTIDE SEQUENCE</scope>
</reference>
<keyword evidence="2" id="KW-1185">Reference proteome</keyword>
<dbReference type="RefSeq" id="YP_010754321.1">
    <property type="nucleotide sequence ID" value="NC_073459.1"/>
</dbReference>